<evidence type="ECO:0000256" key="3">
    <source>
        <dbReference type="SAM" id="Phobius"/>
    </source>
</evidence>
<dbReference type="SUPFAM" id="SSF56219">
    <property type="entry name" value="DNase I-like"/>
    <property type="match status" value="1"/>
</dbReference>
<dbReference type="InterPro" id="IPR019734">
    <property type="entry name" value="TPR_rpt"/>
</dbReference>
<dbReference type="EMBL" id="CP133616">
    <property type="protein sequence ID" value="WMV28922.1"/>
    <property type="molecule type" value="Genomic_DNA"/>
</dbReference>
<reference evidence="5" key="1">
    <citation type="submission" date="2023-08" db="EMBL/GenBank/DDBJ databases">
        <title>A de novo genome assembly of Solanum verrucosum Schlechtendal, a Mexican diploid species geographically isolated from the other diploid A-genome species in potato relatives.</title>
        <authorList>
            <person name="Hosaka K."/>
        </authorList>
    </citation>
    <scope>NUCLEOTIDE SEQUENCE</scope>
    <source>
        <tissue evidence="5">Young leaves</tissue>
    </source>
</reference>
<feature type="region of interest" description="Disordered" evidence="2">
    <location>
        <begin position="232"/>
        <end position="254"/>
    </location>
</feature>
<proteinExistence type="predicted"/>
<keyword evidence="1" id="KW-0802">TPR repeat</keyword>
<evidence type="ECO:0000256" key="1">
    <source>
        <dbReference type="PROSITE-ProRule" id="PRU00339"/>
    </source>
</evidence>
<dbReference type="CDD" id="cd09076">
    <property type="entry name" value="L1-EN"/>
    <property type="match status" value="1"/>
</dbReference>
<protein>
    <recommendedName>
        <fullName evidence="4">Reverse transcriptase domain-containing protein</fullName>
    </recommendedName>
</protein>
<feature type="transmembrane region" description="Helical" evidence="3">
    <location>
        <begin position="291"/>
        <end position="312"/>
    </location>
</feature>
<feature type="compositionally biased region" description="Acidic residues" evidence="2">
    <location>
        <begin position="139"/>
        <end position="151"/>
    </location>
</feature>
<feature type="region of interest" description="Disordered" evidence="2">
    <location>
        <begin position="73"/>
        <end position="110"/>
    </location>
</feature>
<feature type="compositionally biased region" description="Basic residues" evidence="2">
    <location>
        <begin position="238"/>
        <end position="254"/>
    </location>
</feature>
<keyword evidence="3" id="KW-0812">Transmembrane</keyword>
<dbReference type="PROSITE" id="PS50878">
    <property type="entry name" value="RT_POL"/>
    <property type="match status" value="1"/>
</dbReference>
<feature type="repeat" description="TPR" evidence="1">
    <location>
        <begin position="1301"/>
        <end position="1334"/>
    </location>
</feature>
<keyword evidence="3" id="KW-1133">Transmembrane helix</keyword>
<dbReference type="Proteomes" id="UP001234989">
    <property type="component" value="Chromosome 5"/>
</dbReference>
<dbReference type="InterPro" id="IPR036691">
    <property type="entry name" value="Endo/exonu/phosph_ase_sf"/>
</dbReference>
<feature type="domain" description="Reverse transcriptase" evidence="4">
    <location>
        <begin position="850"/>
        <end position="1113"/>
    </location>
</feature>
<feature type="compositionally biased region" description="Acidic residues" evidence="2">
    <location>
        <begin position="83"/>
        <end position="108"/>
    </location>
</feature>
<dbReference type="Gene3D" id="3.30.70.270">
    <property type="match status" value="1"/>
</dbReference>
<dbReference type="Gene3D" id="3.60.10.10">
    <property type="entry name" value="Endonuclease/exonuclease/phosphatase"/>
    <property type="match status" value="1"/>
</dbReference>
<dbReference type="Pfam" id="PF00078">
    <property type="entry name" value="RVT_1"/>
    <property type="match status" value="1"/>
</dbReference>
<dbReference type="InterPro" id="IPR011990">
    <property type="entry name" value="TPR-like_helical_dom_sf"/>
</dbReference>
<sequence>MAVVVGNIALLLDGTHLTTPRAVVLPDRKTRDVLLNFFVKKDPCQNQSMYASSGFENERERLNPKVGFRGKANSKVGAVDYENSSDDENGNGVEDEGEGGGGGEEFDWEKEMKRRVKELEEMKELEKKAEELQNRVDEEYGEEGEISEETEEEKRERVRRELEKKRREDQLRPASLFLSLLLSSSEDDNNEQQLQPLGPASGEQQTPAKVRTFFSFSGELIYLPRRPVQKRDNSATVCRRRSTRSGRKSTHRSPKPSIFTDQVLSILFSLFFALNLVVAGLFLADPLSRNIFSVFLCRSYCVCSFVLVDLVFDGGSESCPRLRLRSRDNSDKGVTGSHNVRVGSWNIGSLTGKSIELVKILKKRKINIACVQETRWVGAKARDVDGFKLWYSGGSRDRNGVGILVDGDLREQVVEVRRINDRLMTIKLVIGGCTLSVISAYAPQVGLDEEAKKRFYEDLDEVVRGIPNTEKIVIGGDFNGHIGATSSGFDDVHGGFGFGERNGGGTSLLDFAKAFELVIANSCFPKKENHLVTFRSPVAKTQIDYLLLRKGDRGLFKDCKVIPSENLTTQHKLLVMDLKIKRDRRRKMIPDRPRIKWGGLTPALSREMGEELMGMGAWSGSGDADSMWNKAVSCIREVASKVLGVLGVSRGKFGGHKGDWWWNGEVQGKVEAKKAAYIKLAECVDEEEKRTLKKVYKTTKTEAKLAVTKAKTTTFERLYVELGDKGGDKKLYRLAKARERKARNLDQVKCIKDEEGKILVEETSIKQRWRSYFHKLLNEKGEADIVLGDLAHSERLRDFGYCRCVRFEEVIRAISRMSRGRATGPDEIPVEFWKSMDKAGIEWLTGLFNVIFKTTKMPEEWRWSTMVPLYKNKGDIQNCNNYRGIKLLSHTMKIWERVVEMRVRRGVSISENQFGFMPGRSTTEAIHFMRRLVEKYRERKRDLQMVFIDLEKAYDKVPRNVLWRCLESKGVPMIYIRAIKDMYGGAKTRVRTVGGDSEHFPVEMGLHQGSVLSPFLFALVIDELTRSIQEKVPWCMLFADDIVLIDETRNRVNARLEVWRQTLQSKGFRLSRTKTEYLGCKFSDVVDETDVEVRLAAQIIPKKESFKYLGAVIQGSGDIDDDVTHRIGAAWMKWRLASGVLCDKKIPPKLKCKFYRVVVRPALLYGAECWPVKNAHVHKMHVAEMRMLRWMCGHTRSDKIRNEVIREKVGVASVVDKLREARLRWFGHVKRRSADTPVRRCEVMVVEGTRRGRGRPKKYWEEVIRQDLAMLHITEDMTLDRKEWRSRIKVAKEQSERRKTAQLMFDLGQKAYGKGMYGRAIEFLEGALTIIPRPTLFGGEIQIWLAMAYEANNRHSDCIDLYKQLERKHPSVSIRRQAAELRYILQAPKLKISQEEMVTIPLIGSSYDSGHDMQVPGAINMLH</sequence>
<dbReference type="GO" id="GO:0003824">
    <property type="term" value="F:catalytic activity"/>
    <property type="evidence" value="ECO:0007669"/>
    <property type="project" value="InterPro"/>
</dbReference>
<feature type="region of interest" description="Disordered" evidence="2">
    <location>
        <begin position="134"/>
        <end position="155"/>
    </location>
</feature>
<dbReference type="PROSITE" id="PS50005">
    <property type="entry name" value="TPR"/>
    <property type="match status" value="1"/>
</dbReference>
<keyword evidence="6" id="KW-1185">Reference proteome</keyword>
<dbReference type="FunFam" id="1.25.40.10:FF:000433">
    <property type="entry name" value="mRNA, clone: RTFL01-04-G16"/>
    <property type="match status" value="1"/>
</dbReference>
<evidence type="ECO:0000256" key="2">
    <source>
        <dbReference type="SAM" id="MobiDB-lite"/>
    </source>
</evidence>
<dbReference type="Pfam" id="PF03372">
    <property type="entry name" value="Exo_endo_phos"/>
    <property type="match status" value="1"/>
</dbReference>
<dbReference type="PANTHER" id="PTHR36761">
    <property type="entry name" value="ORF03 PROTEIN"/>
    <property type="match status" value="1"/>
</dbReference>
<gene>
    <name evidence="5" type="ORF">MTR67_022307</name>
</gene>
<organism evidence="5 6">
    <name type="scientific">Solanum verrucosum</name>
    <dbReference type="NCBI Taxonomy" id="315347"/>
    <lineage>
        <taxon>Eukaryota</taxon>
        <taxon>Viridiplantae</taxon>
        <taxon>Streptophyta</taxon>
        <taxon>Embryophyta</taxon>
        <taxon>Tracheophyta</taxon>
        <taxon>Spermatophyta</taxon>
        <taxon>Magnoliopsida</taxon>
        <taxon>eudicotyledons</taxon>
        <taxon>Gunneridae</taxon>
        <taxon>Pentapetalae</taxon>
        <taxon>asterids</taxon>
        <taxon>lamiids</taxon>
        <taxon>Solanales</taxon>
        <taxon>Solanaceae</taxon>
        <taxon>Solanoideae</taxon>
        <taxon>Solaneae</taxon>
        <taxon>Solanum</taxon>
    </lineage>
</organism>
<evidence type="ECO:0000313" key="5">
    <source>
        <dbReference type="EMBL" id="WMV28922.1"/>
    </source>
</evidence>
<dbReference type="SUPFAM" id="SSF56672">
    <property type="entry name" value="DNA/RNA polymerases"/>
    <property type="match status" value="1"/>
</dbReference>
<dbReference type="SUPFAM" id="SSF48452">
    <property type="entry name" value="TPR-like"/>
    <property type="match status" value="1"/>
</dbReference>
<dbReference type="GO" id="GO:0009535">
    <property type="term" value="C:chloroplast thylakoid membrane"/>
    <property type="evidence" value="ECO:0007669"/>
    <property type="project" value="TreeGrafter"/>
</dbReference>
<dbReference type="InterPro" id="IPR000477">
    <property type="entry name" value="RT_dom"/>
</dbReference>
<feature type="region of interest" description="Disordered" evidence="2">
    <location>
        <begin position="187"/>
        <end position="206"/>
    </location>
</feature>
<dbReference type="Gene3D" id="1.25.40.10">
    <property type="entry name" value="Tetratricopeptide repeat domain"/>
    <property type="match status" value="1"/>
</dbReference>
<name>A0AAF0QUL4_SOLVR</name>
<keyword evidence="3" id="KW-0472">Membrane</keyword>
<feature type="transmembrane region" description="Helical" evidence="3">
    <location>
        <begin position="263"/>
        <end position="284"/>
    </location>
</feature>
<dbReference type="InterPro" id="IPR043128">
    <property type="entry name" value="Rev_trsase/Diguanyl_cyclase"/>
</dbReference>
<evidence type="ECO:0000259" key="4">
    <source>
        <dbReference type="PROSITE" id="PS50878"/>
    </source>
</evidence>
<dbReference type="CDD" id="cd01650">
    <property type="entry name" value="RT_nLTR_like"/>
    <property type="match status" value="1"/>
</dbReference>
<accession>A0AAF0QUL4</accession>
<dbReference type="InterPro" id="IPR005135">
    <property type="entry name" value="Endo/exonuclease/phosphatase"/>
</dbReference>
<evidence type="ECO:0000313" key="6">
    <source>
        <dbReference type="Proteomes" id="UP001234989"/>
    </source>
</evidence>
<dbReference type="InterPro" id="IPR043502">
    <property type="entry name" value="DNA/RNA_pol_sf"/>
</dbReference>
<dbReference type="PANTHER" id="PTHR36761:SF2">
    <property type="entry name" value="ORF03 PROTEIN"/>
    <property type="match status" value="1"/>
</dbReference>